<organism evidence="3 4">
    <name type="scientific">Clostridium kluyveri (strain NBRC 12016)</name>
    <dbReference type="NCBI Taxonomy" id="583346"/>
    <lineage>
        <taxon>Bacteria</taxon>
        <taxon>Bacillati</taxon>
        <taxon>Bacillota</taxon>
        <taxon>Clostridia</taxon>
        <taxon>Eubacteriales</taxon>
        <taxon>Clostridiaceae</taxon>
        <taxon>Clostridium</taxon>
    </lineage>
</organism>
<evidence type="ECO:0000313" key="3">
    <source>
        <dbReference type="EMBL" id="BAH08542.1"/>
    </source>
</evidence>
<dbReference type="Pfam" id="PF10543">
    <property type="entry name" value="ORF6N"/>
    <property type="match status" value="1"/>
</dbReference>
<proteinExistence type="predicted"/>
<dbReference type="AlphaFoldDB" id="B9E6G5"/>
<gene>
    <name evidence="3" type="ordered locus">CKR_P23</name>
</gene>
<name>B9E6G5_CLOK1</name>
<evidence type="ECO:0000313" key="4">
    <source>
        <dbReference type="Proteomes" id="UP000007969"/>
    </source>
</evidence>
<geneLocation type="plasmid" evidence="3 4">
    <name>pCKL1</name>
</geneLocation>
<dbReference type="HOGENOM" id="CLU_1056490_0_0_9"/>
<feature type="domain" description="KilA-N DNA-binding" evidence="2">
    <location>
        <begin position="26"/>
        <end position="108"/>
    </location>
</feature>
<dbReference type="InterPro" id="IPR004968">
    <property type="entry name" value="DNA_primase/NTPase_C"/>
</dbReference>
<dbReference type="Proteomes" id="UP000007969">
    <property type="component" value="Plasmid pCKL1"/>
</dbReference>
<dbReference type="InterPro" id="IPR018873">
    <property type="entry name" value="KilA-N_DNA-bd_domain"/>
</dbReference>
<feature type="domain" description="DNA primase/nucleoside triphosphatase C-terminal" evidence="1">
    <location>
        <begin position="207"/>
        <end position="251"/>
    </location>
</feature>
<evidence type="ECO:0000259" key="2">
    <source>
        <dbReference type="Pfam" id="PF10543"/>
    </source>
</evidence>
<evidence type="ECO:0008006" key="5">
    <source>
        <dbReference type="Google" id="ProtNLM"/>
    </source>
</evidence>
<reference evidence="4" key="1">
    <citation type="submission" date="2005-09" db="EMBL/GenBank/DDBJ databases">
        <title>Complete genome sequence of Clostridium kluyveri and comparative genomics of Clostridia species.</title>
        <authorList>
            <person name="Inui M."/>
            <person name="Nonaka H."/>
            <person name="Shinoda Y."/>
            <person name="Ikenaga Y."/>
            <person name="Abe M."/>
            <person name="Naito K."/>
            <person name="Vertes A.A."/>
            <person name="Yukawa H."/>
        </authorList>
    </citation>
    <scope>NUCLEOTIDE SEQUENCE [LARGE SCALE GENOMIC DNA]</scope>
    <source>
        <strain evidence="4">NBRC 12016</strain>
        <plasmid evidence="4">Plasmid pCKL1</plasmid>
    </source>
</reference>
<protein>
    <recommendedName>
        <fullName evidence="5">KilA-N DNA-binding domain-containing protein</fullName>
    </recommendedName>
</protein>
<sequence>MAKYVRREKNMENTASLIIGKREIAVKEYRHQRVVTFKDIDTVHERPSGTANKRFLDNQKHFKENLDYFELANNDLKIIKRLPDFGISSKASKIILITESGYLMLVKSFTDDLAWQIQRQLVNTYFRAKEMAENAKHKLQERRLSLRETKMKIDALREVNRTVKTLCAKTTQSYRNNVATKLMQNFGIDIPEEVFETTGIQCDMAVKEFVDNQCEKTGKVKIAELHETYMKWCKTEGVKPLTKVKFGKEVELLGFEKAAFGIGRCWTGIQLKI</sequence>
<evidence type="ECO:0000259" key="1">
    <source>
        <dbReference type="Pfam" id="PF03288"/>
    </source>
</evidence>
<dbReference type="Pfam" id="PF03288">
    <property type="entry name" value="Pox_D5"/>
    <property type="match status" value="1"/>
</dbReference>
<accession>B9E6G5</accession>
<keyword evidence="3" id="KW-0614">Plasmid</keyword>
<dbReference type="KEGG" id="ckr:CKR_P23"/>
<dbReference type="EMBL" id="AP009050">
    <property type="protein sequence ID" value="BAH08542.1"/>
    <property type="molecule type" value="Genomic_DNA"/>
</dbReference>